<dbReference type="PANTHER" id="PTHR40626:SF32">
    <property type="entry name" value="ZINC FINGER PROTEIN RST2"/>
    <property type="match status" value="1"/>
</dbReference>
<dbReference type="PROSITE" id="PS00028">
    <property type="entry name" value="ZINC_FINGER_C2H2_1"/>
    <property type="match status" value="1"/>
</dbReference>
<evidence type="ECO:0000256" key="3">
    <source>
        <dbReference type="ARBA" id="ARBA00022737"/>
    </source>
</evidence>
<dbReference type="GO" id="GO:0008270">
    <property type="term" value="F:zinc ion binding"/>
    <property type="evidence" value="ECO:0007669"/>
    <property type="project" value="UniProtKB-KW"/>
</dbReference>
<dbReference type="PROSITE" id="PS50157">
    <property type="entry name" value="ZINC_FINGER_C2H2_2"/>
    <property type="match status" value="2"/>
</dbReference>
<evidence type="ECO:0000313" key="11">
    <source>
        <dbReference type="Proteomes" id="UP000193560"/>
    </source>
</evidence>
<dbReference type="InterPro" id="IPR036236">
    <property type="entry name" value="Znf_C2H2_sf"/>
</dbReference>
<dbReference type="AlphaFoldDB" id="A0A1X2IUN5"/>
<evidence type="ECO:0000256" key="8">
    <source>
        <dbReference type="SAM" id="MobiDB-lite"/>
    </source>
</evidence>
<dbReference type="OrthoDB" id="10018191at2759"/>
<feature type="compositionally biased region" description="Polar residues" evidence="8">
    <location>
        <begin position="113"/>
        <end position="132"/>
    </location>
</feature>
<evidence type="ECO:0000256" key="4">
    <source>
        <dbReference type="ARBA" id="ARBA00022771"/>
    </source>
</evidence>
<dbReference type="EMBL" id="MCGE01000004">
    <property type="protein sequence ID" value="ORZ22506.1"/>
    <property type="molecule type" value="Genomic_DNA"/>
</dbReference>
<name>A0A1X2IUN5_9FUNG</name>
<keyword evidence="3" id="KW-0677">Repeat</keyword>
<keyword evidence="4 7" id="KW-0863">Zinc-finger</keyword>
<keyword evidence="2" id="KW-0479">Metal-binding</keyword>
<evidence type="ECO:0000256" key="2">
    <source>
        <dbReference type="ARBA" id="ARBA00022723"/>
    </source>
</evidence>
<dbReference type="GO" id="GO:0000978">
    <property type="term" value="F:RNA polymerase II cis-regulatory region sequence-specific DNA binding"/>
    <property type="evidence" value="ECO:0007669"/>
    <property type="project" value="InterPro"/>
</dbReference>
<feature type="compositionally biased region" description="Acidic residues" evidence="8">
    <location>
        <begin position="157"/>
        <end position="169"/>
    </location>
</feature>
<dbReference type="SMART" id="SM00355">
    <property type="entry name" value="ZnF_C2H2"/>
    <property type="match status" value="2"/>
</dbReference>
<proteinExistence type="predicted"/>
<evidence type="ECO:0000256" key="6">
    <source>
        <dbReference type="ARBA" id="ARBA00023242"/>
    </source>
</evidence>
<keyword evidence="6" id="KW-0539">Nucleus</keyword>
<dbReference type="Proteomes" id="UP000193560">
    <property type="component" value="Unassembled WGS sequence"/>
</dbReference>
<accession>A0A1X2IUN5</accession>
<dbReference type="SUPFAM" id="SSF57667">
    <property type="entry name" value="beta-beta-alpha zinc fingers"/>
    <property type="match status" value="1"/>
</dbReference>
<evidence type="ECO:0000256" key="5">
    <source>
        <dbReference type="ARBA" id="ARBA00022833"/>
    </source>
</evidence>
<feature type="domain" description="C2H2-type" evidence="9">
    <location>
        <begin position="15"/>
        <end position="45"/>
    </location>
</feature>
<dbReference type="InterPro" id="IPR051059">
    <property type="entry name" value="VerF-like"/>
</dbReference>
<dbReference type="PANTHER" id="PTHR40626">
    <property type="entry name" value="MIP31509P"/>
    <property type="match status" value="1"/>
</dbReference>
<organism evidence="10 11">
    <name type="scientific">Absidia repens</name>
    <dbReference type="NCBI Taxonomy" id="90262"/>
    <lineage>
        <taxon>Eukaryota</taxon>
        <taxon>Fungi</taxon>
        <taxon>Fungi incertae sedis</taxon>
        <taxon>Mucoromycota</taxon>
        <taxon>Mucoromycotina</taxon>
        <taxon>Mucoromycetes</taxon>
        <taxon>Mucorales</taxon>
        <taxon>Cunninghamellaceae</taxon>
        <taxon>Absidia</taxon>
    </lineage>
</organism>
<dbReference type="Pfam" id="PF00096">
    <property type="entry name" value="zf-C2H2"/>
    <property type="match status" value="2"/>
</dbReference>
<keyword evidence="11" id="KW-1185">Reference proteome</keyword>
<feature type="region of interest" description="Disordered" evidence="8">
    <location>
        <begin position="113"/>
        <end position="169"/>
    </location>
</feature>
<comment type="caution">
    <text evidence="10">The sequence shown here is derived from an EMBL/GenBank/DDBJ whole genome shotgun (WGS) entry which is preliminary data.</text>
</comment>
<gene>
    <name evidence="10" type="ORF">BCR42DRAFT_406327</name>
</gene>
<evidence type="ECO:0000259" key="9">
    <source>
        <dbReference type="PROSITE" id="PS50157"/>
    </source>
</evidence>
<evidence type="ECO:0000313" key="10">
    <source>
        <dbReference type="EMBL" id="ORZ22506.1"/>
    </source>
</evidence>
<evidence type="ECO:0000256" key="1">
    <source>
        <dbReference type="ARBA" id="ARBA00004123"/>
    </source>
</evidence>
<sequence>MTSSTQRKQRSSKVFQCSGYGDCKMVFTRGEHLARHKRKHTGEKPFPCVVPDCSKSFSRFDNMIQHTQTHRKDPQQCKLSEDQRYQHQYQHQLTIAKSMPFHERNHKVILHQPSSVTTRHHTTSQAQENSSICLPENHAGSESPVSLASVSMMDSASSDEDDDEDDDSNVENAQYYHHDEHVHWMDHSYRQLSVADMCNPMVAQQSLKMDQLTSDEVEAIQAFGKLRQATC</sequence>
<feature type="compositionally biased region" description="Low complexity" evidence="8">
    <location>
        <begin position="145"/>
        <end position="156"/>
    </location>
</feature>
<dbReference type="STRING" id="90262.A0A1X2IUN5"/>
<feature type="domain" description="C2H2-type" evidence="9">
    <location>
        <begin position="46"/>
        <end position="75"/>
    </location>
</feature>
<dbReference type="Gene3D" id="3.30.160.60">
    <property type="entry name" value="Classic Zinc Finger"/>
    <property type="match status" value="2"/>
</dbReference>
<evidence type="ECO:0000256" key="7">
    <source>
        <dbReference type="PROSITE-ProRule" id="PRU00042"/>
    </source>
</evidence>
<dbReference type="GO" id="GO:0005634">
    <property type="term" value="C:nucleus"/>
    <property type="evidence" value="ECO:0007669"/>
    <property type="project" value="UniProtKB-SubCell"/>
</dbReference>
<dbReference type="FunFam" id="3.30.160.60:FF:002343">
    <property type="entry name" value="Zinc finger protein 33A"/>
    <property type="match status" value="1"/>
</dbReference>
<dbReference type="GO" id="GO:0000981">
    <property type="term" value="F:DNA-binding transcription factor activity, RNA polymerase II-specific"/>
    <property type="evidence" value="ECO:0007669"/>
    <property type="project" value="InterPro"/>
</dbReference>
<keyword evidence="5" id="KW-0862">Zinc</keyword>
<dbReference type="GO" id="GO:0000785">
    <property type="term" value="C:chromatin"/>
    <property type="evidence" value="ECO:0007669"/>
    <property type="project" value="TreeGrafter"/>
</dbReference>
<reference evidence="10 11" key="1">
    <citation type="submission" date="2016-07" db="EMBL/GenBank/DDBJ databases">
        <title>Pervasive Adenine N6-methylation of Active Genes in Fungi.</title>
        <authorList>
            <consortium name="DOE Joint Genome Institute"/>
            <person name="Mondo S.J."/>
            <person name="Dannebaum R.O."/>
            <person name="Kuo R.C."/>
            <person name="Labutti K."/>
            <person name="Haridas S."/>
            <person name="Kuo A."/>
            <person name="Salamov A."/>
            <person name="Ahrendt S.R."/>
            <person name="Lipzen A."/>
            <person name="Sullivan W."/>
            <person name="Andreopoulos W.B."/>
            <person name="Clum A."/>
            <person name="Lindquist E."/>
            <person name="Daum C."/>
            <person name="Ramamoorthy G.K."/>
            <person name="Gryganskyi A."/>
            <person name="Culley D."/>
            <person name="Magnuson J.K."/>
            <person name="James T.Y."/>
            <person name="O'Malley M.A."/>
            <person name="Stajich J.E."/>
            <person name="Spatafora J.W."/>
            <person name="Visel A."/>
            <person name="Grigoriev I.V."/>
        </authorList>
    </citation>
    <scope>NUCLEOTIDE SEQUENCE [LARGE SCALE GENOMIC DNA]</scope>
    <source>
        <strain evidence="10 11">NRRL 1336</strain>
    </source>
</reference>
<protein>
    <recommendedName>
        <fullName evidence="9">C2H2-type domain-containing protein</fullName>
    </recommendedName>
</protein>
<comment type="subcellular location">
    <subcellularLocation>
        <location evidence="1">Nucleus</location>
    </subcellularLocation>
</comment>
<dbReference type="InterPro" id="IPR013087">
    <property type="entry name" value="Znf_C2H2_type"/>
</dbReference>